<protein>
    <recommendedName>
        <fullName evidence="3">Glycosyltransferase</fullName>
    </recommendedName>
</protein>
<dbReference type="Gene3D" id="3.40.50.2000">
    <property type="entry name" value="Glycogen Phosphorylase B"/>
    <property type="match status" value="2"/>
</dbReference>
<comment type="caution">
    <text evidence="1">The sequence shown here is derived from an EMBL/GenBank/DDBJ whole genome shotgun (WGS) entry which is preliminary data.</text>
</comment>
<evidence type="ECO:0000313" key="1">
    <source>
        <dbReference type="EMBL" id="PWS34921.1"/>
    </source>
</evidence>
<dbReference type="CDD" id="cd03801">
    <property type="entry name" value="GT4_PimA-like"/>
    <property type="match status" value="1"/>
</dbReference>
<dbReference type="PANTHER" id="PTHR45947">
    <property type="entry name" value="SULFOQUINOVOSYL TRANSFERASE SQD2"/>
    <property type="match status" value="1"/>
</dbReference>
<dbReference type="Proteomes" id="UP000245765">
    <property type="component" value="Unassembled WGS sequence"/>
</dbReference>
<gene>
    <name evidence="1" type="ORF">DFH01_21485</name>
</gene>
<organism evidence="1 2">
    <name type="scientific">Falsiroseomonas bella</name>
    <dbReference type="NCBI Taxonomy" id="2184016"/>
    <lineage>
        <taxon>Bacteria</taxon>
        <taxon>Pseudomonadati</taxon>
        <taxon>Pseudomonadota</taxon>
        <taxon>Alphaproteobacteria</taxon>
        <taxon>Acetobacterales</taxon>
        <taxon>Roseomonadaceae</taxon>
        <taxon>Falsiroseomonas</taxon>
    </lineage>
</organism>
<dbReference type="AlphaFoldDB" id="A0A317F6T3"/>
<evidence type="ECO:0008006" key="3">
    <source>
        <dbReference type="Google" id="ProtNLM"/>
    </source>
</evidence>
<dbReference type="EMBL" id="QGNA01000005">
    <property type="protein sequence ID" value="PWS34921.1"/>
    <property type="molecule type" value="Genomic_DNA"/>
</dbReference>
<sequence>MRSLALVMSHANRSMGGATRELHFCAALRGLGVDARIWRMHPGAETEREEMLGVPLSFCPVDAPEAVPHHLLSAALRDEIAAFAPDAVLYKGLSYRINAFVQAARPAGARYGLIVGGAVTDPLVEGAAAILGEYREQLARHFRPALQDGRAMVLPKYIDLALAGDGVPPKRAEFDIVNVGTFAEKRKNQAALLPFAAHRRLAFVGGGPLLADAQRAVRMAGHAANVTFFRRLPHAEVFAVLRRARVMVHSSLGDGLPRATIEAMACGLPVVALRDTIEGGIPPTAGLLVSEDGLPHAVELLLADDGLRVQMGRAARKHVERHHGPAAIAAAAEQALALLSR</sequence>
<dbReference type="SUPFAM" id="SSF53756">
    <property type="entry name" value="UDP-Glycosyltransferase/glycogen phosphorylase"/>
    <property type="match status" value="1"/>
</dbReference>
<accession>A0A317F6T3</accession>
<dbReference type="OrthoDB" id="7532485at2"/>
<keyword evidence="2" id="KW-1185">Reference proteome</keyword>
<dbReference type="Pfam" id="PF13692">
    <property type="entry name" value="Glyco_trans_1_4"/>
    <property type="match status" value="1"/>
</dbReference>
<reference evidence="2" key="1">
    <citation type="submission" date="2018-05" db="EMBL/GenBank/DDBJ databases">
        <authorList>
            <person name="Du Z."/>
            <person name="Wang X."/>
        </authorList>
    </citation>
    <scope>NUCLEOTIDE SEQUENCE [LARGE SCALE GENOMIC DNA]</scope>
    <source>
        <strain evidence="2">CQN31</strain>
    </source>
</reference>
<dbReference type="GO" id="GO:0016757">
    <property type="term" value="F:glycosyltransferase activity"/>
    <property type="evidence" value="ECO:0007669"/>
    <property type="project" value="TreeGrafter"/>
</dbReference>
<dbReference type="InterPro" id="IPR050194">
    <property type="entry name" value="Glycosyltransferase_grp1"/>
</dbReference>
<dbReference type="PANTHER" id="PTHR45947:SF3">
    <property type="entry name" value="SULFOQUINOVOSYL TRANSFERASE SQD2"/>
    <property type="match status" value="1"/>
</dbReference>
<proteinExistence type="predicted"/>
<evidence type="ECO:0000313" key="2">
    <source>
        <dbReference type="Proteomes" id="UP000245765"/>
    </source>
</evidence>
<dbReference type="RefSeq" id="WP_109872563.1">
    <property type="nucleotide sequence ID" value="NZ_QGNA01000005.1"/>
</dbReference>
<name>A0A317F6T3_9PROT</name>